<protein>
    <submittedName>
        <fullName evidence="1">Uncharacterized protein</fullName>
    </submittedName>
</protein>
<name>A0A645JA51_9ZZZZ</name>
<dbReference type="AlphaFoldDB" id="A0A645JA51"/>
<sequence>MESILVQLGFHRLQDFRVSVPAGIDTEASQAVNELGSVKIFKMVDGVGPFHESGVR</sequence>
<gene>
    <name evidence="1" type="ORF">SDC9_208219</name>
</gene>
<accession>A0A645JA51</accession>
<proteinExistence type="predicted"/>
<reference evidence="1" key="1">
    <citation type="submission" date="2019-08" db="EMBL/GenBank/DDBJ databases">
        <authorList>
            <person name="Kucharzyk K."/>
            <person name="Murdoch R.W."/>
            <person name="Higgins S."/>
            <person name="Loffler F."/>
        </authorList>
    </citation>
    <scope>NUCLEOTIDE SEQUENCE</scope>
</reference>
<organism evidence="1">
    <name type="scientific">bioreactor metagenome</name>
    <dbReference type="NCBI Taxonomy" id="1076179"/>
    <lineage>
        <taxon>unclassified sequences</taxon>
        <taxon>metagenomes</taxon>
        <taxon>ecological metagenomes</taxon>
    </lineage>
</organism>
<comment type="caution">
    <text evidence="1">The sequence shown here is derived from an EMBL/GenBank/DDBJ whole genome shotgun (WGS) entry which is preliminary data.</text>
</comment>
<dbReference type="EMBL" id="VSSQ01135831">
    <property type="protein sequence ID" value="MPN60491.1"/>
    <property type="molecule type" value="Genomic_DNA"/>
</dbReference>
<evidence type="ECO:0000313" key="1">
    <source>
        <dbReference type="EMBL" id="MPN60491.1"/>
    </source>
</evidence>